<dbReference type="SUPFAM" id="SSF54211">
    <property type="entry name" value="Ribosomal protein S5 domain 2-like"/>
    <property type="match status" value="1"/>
</dbReference>
<dbReference type="PANTHER" id="PTHR32039">
    <property type="entry name" value="MAGNESIUM-CHELATASE SUBUNIT CHLI"/>
    <property type="match status" value="1"/>
</dbReference>
<proteinExistence type="predicted"/>
<dbReference type="Pfam" id="PF13541">
    <property type="entry name" value="ChlI"/>
    <property type="match status" value="1"/>
</dbReference>
<name>A0A558HS99_9GAMM</name>
<dbReference type="InterPro" id="IPR045006">
    <property type="entry name" value="CHLI-like"/>
</dbReference>
<accession>A0A558HS99</accession>
<dbReference type="EMBL" id="VNFH01000003">
    <property type="protein sequence ID" value="TVU72013.1"/>
    <property type="molecule type" value="Genomic_DNA"/>
</dbReference>
<dbReference type="Gene3D" id="3.30.230.10">
    <property type="match status" value="1"/>
</dbReference>
<dbReference type="InterPro" id="IPR000523">
    <property type="entry name" value="Mg_chelatse_chII-like_cat_dom"/>
</dbReference>
<sequence>MSLAMLRTRASLGLEAPEVQVEVHLSNGLPGLSIVGLPETAVKESRERVRSALLNAGFEFPARRITLNLAPADLPKEGGRFDLPIALGILVASGQIPEEAVAQLECLGELALDGSIRPVTGVLPAALCCRRAGRALVVPMANADEAALADQLEVLAVGHLLELVAHLLGRERITPHVCAVTPQARLPEPDLSEVRGQHQARRALEIAAAGGHNLLALCSWRPIALIEPQPYRSSLCLLWAYP</sequence>
<protein>
    <submittedName>
        <fullName evidence="2">ATP-binding protein</fullName>
    </submittedName>
</protein>
<dbReference type="OrthoDB" id="9813147at2"/>
<keyword evidence="2" id="KW-0067">ATP-binding</keyword>
<feature type="domain" description="Magnesium chelatase ChlI-like catalytic" evidence="1">
    <location>
        <begin position="190"/>
        <end position="216"/>
    </location>
</feature>
<dbReference type="AlphaFoldDB" id="A0A558HS99"/>
<dbReference type="Pfam" id="PF01078">
    <property type="entry name" value="Mg_chelatase"/>
    <property type="match status" value="1"/>
</dbReference>
<comment type="caution">
    <text evidence="2">The sequence shown here is derived from an EMBL/GenBank/DDBJ whole genome shotgun (WGS) entry which is preliminary data.</text>
</comment>
<dbReference type="InterPro" id="IPR014721">
    <property type="entry name" value="Ribsml_uS5_D2-typ_fold_subgr"/>
</dbReference>
<reference evidence="2 3" key="1">
    <citation type="submission" date="2019-07" db="EMBL/GenBank/DDBJ databases">
        <title>Diversity of Bacteria from Kongsfjorden, Arctic.</title>
        <authorList>
            <person name="Yu Y."/>
        </authorList>
    </citation>
    <scope>NUCLEOTIDE SEQUENCE [LARGE SCALE GENOMIC DNA]</scope>
    <source>
        <strain evidence="2 3">SM1923</strain>
    </source>
</reference>
<dbReference type="Proteomes" id="UP000319941">
    <property type="component" value="Unassembled WGS sequence"/>
</dbReference>
<keyword evidence="3" id="KW-1185">Reference proteome</keyword>
<dbReference type="InterPro" id="IPR020568">
    <property type="entry name" value="Ribosomal_Su5_D2-typ_SF"/>
</dbReference>
<evidence type="ECO:0000259" key="1">
    <source>
        <dbReference type="Pfam" id="PF01078"/>
    </source>
</evidence>
<keyword evidence="2" id="KW-0547">Nucleotide-binding</keyword>
<dbReference type="PANTHER" id="PTHR32039:SF7">
    <property type="entry name" value="COMPETENCE PROTEIN COMM"/>
    <property type="match status" value="1"/>
</dbReference>
<evidence type="ECO:0000313" key="2">
    <source>
        <dbReference type="EMBL" id="TVU72013.1"/>
    </source>
</evidence>
<evidence type="ECO:0000313" key="3">
    <source>
        <dbReference type="Proteomes" id="UP000319941"/>
    </source>
</evidence>
<dbReference type="GO" id="GO:0005524">
    <property type="term" value="F:ATP binding"/>
    <property type="evidence" value="ECO:0007669"/>
    <property type="project" value="UniProtKB-KW"/>
</dbReference>
<organism evidence="2 3">
    <name type="scientific">Cobetia crustatorum</name>
    <dbReference type="NCBI Taxonomy" id="553385"/>
    <lineage>
        <taxon>Bacteria</taxon>
        <taxon>Pseudomonadati</taxon>
        <taxon>Pseudomonadota</taxon>
        <taxon>Gammaproteobacteria</taxon>
        <taxon>Oceanospirillales</taxon>
        <taxon>Halomonadaceae</taxon>
        <taxon>Cobetia</taxon>
    </lineage>
</organism>
<gene>
    <name evidence="2" type="ORF">FQP86_05690</name>
</gene>